<keyword evidence="2" id="KW-0732">Signal</keyword>
<feature type="region of interest" description="Disordered" evidence="1">
    <location>
        <begin position="46"/>
        <end position="66"/>
    </location>
</feature>
<keyword evidence="5" id="KW-1185">Reference proteome</keyword>
<dbReference type="PANTHER" id="PTHR30032:SF4">
    <property type="entry name" value="AMIDASE ENHANCER"/>
    <property type="match status" value="1"/>
</dbReference>
<organism evidence="4 5">
    <name type="scientific">Dialister succinatiphilus YIT 11850</name>
    <dbReference type="NCBI Taxonomy" id="742743"/>
    <lineage>
        <taxon>Bacteria</taxon>
        <taxon>Bacillati</taxon>
        <taxon>Bacillota</taxon>
        <taxon>Negativicutes</taxon>
        <taxon>Veillonellales</taxon>
        <taxon>Veillonellaceae</taxon>
        <taxon>Dialister</taxon>
    </lineage>
</organism>
<evidence type="ECO:0000259" key="3">
    <source>
        <dbReference type="Pfam" id="PF08486"/>
    </source>
</evidence>
<feature type="chain" id="PRO_5003548924" evidence="2">
    <location>
        <begin position="25"/>
        <end position="425"/>
    </location>
</feature>
<dbReference type="RefSeq" id="WP_008860427.1">
    <property type="nucleotide sequence ID" value="NZ_JH591189.1"/>
</dbReference>
<dbReference type="OrthoDB" id="9794671at2"/>
<dbReference type="PATRIC" id="fig|742743.3.peg.1947"/>
<protein>
    <submittedName>
        <fullName evidence="4">SpoIID/LytB domain-containing protein</fullName>
    </submittedName>
</protein>
<dbReference type="NCBIfam" id="TIGR02669">
    <property type="entry name" value="SpoIID_LytB"/>
    <property type="match status" value="1"/>
</dbReference>
<dbReference type="AlphaFoldDB" id="H1D2U5"/>
<accession>H1D2U5</accession>
<comment type="caution">
    <text evidence="4">The sequence shown here is derived from an EMBL/GenBank/DDBJ whole genome shotgun (WGS) entry which is preliminary data.</text>
</comment>
<dbReference type="GO" id="GO:0030288">
    <property type="term" value="C:outer membrane-bounded periplasmic space"/>
    <property type="evidence" value="ECO:0007669"/>
    <property type="project" value="TreeGrafter"/>
</dbReference>
<dbReference type="GO" id="GO:0030435">
    <property type="term" value="P:sporulation resulting in formation of a cellular spore"/>
    <property type="evidence" value="ECO:0007669"/>
    <property type="project" value="InterPro"/>
</dbReference>
<dbReference type="EMBL" id="ADLT01000065">
    <property type="protein sequence ID" value="EHO62215.1"/>
    <property type="molecule type" value="Genomic_DNA"/>
</dbReference>
<dbReference type="PANTHER" id="PTHR30032">
    <property type="entry name" value="N-ACETYLMURAMOYL-L-ALANINE AMIDASE-RELATED"/>
    <property type="match status" value="1"/>
</dbReference>
<dbReference type="Proteomes" id="UP000003277">
    <property type="component" value="Unassembled WGS sequence"/>
</dbReference>
<name>H1D2U5_9FIRM</name>
<dbReference type="Pfam" id="PF08486">
    <property type="entry name" value="SpoIID"/>
    <property type="match status" value="1"/>
</dbReference>
<feature type="signal peptide" evidence="2">
    <location>
        <begin position="1"/>
        <end position="24"/>
    </location>
</feature>
<proteinExistence type="predicted"/>
<feature type="domain" description="Sporulation stage II protein D amidase enhancer LytB N-terminal" evidence="3">
    <location>
        <begin position="157"/>
        <end position="246"/>
    </location>
</feature>
<evidence type="ECO:0000256" key="1">
    <source>
        <dbReference type="SAM" id="MobiDB-lite"/>
    </source>
</evidence>
<dbReference type="InterPro" id="IPR051922">
    <property type="entry name" value="Bact_Sporulation_Assoc"/>
</dbReference>
<dbReference type="InterPro" id="IPR013693">
    <property type="entry name" value="SpoIID/LytB_N"/>
</dbReference>
<evidence type="ECO:0000313" key="4">
    <source>
        <dbReference type="EMBL" id="EHO62215.1"/>
    </source>
</evidence>
<dbReference type="InterPro" id="IPR013486">
    <property type="entry name" value="SpoIID/LytB"/>
</dbReference>
<reference evidence="4 5" key="1">
    <citation type="submission" date="2011-11" db="EMBL/GenBank/DDBJ databases">
        <title>The Genome Sequence of Dialister succinatiphilus YIT 11850.</title>
        <authorList>
            <consortium name="The Broad Institute Genome Sequencing Platform"/>
            <person name="Earl A."/>
            <person name="Ward D."/>
            <person name="Feldgarden M."/>
            <person name="Gevers D."/>
            <person name="Morotomi M."/>
            <person name="Young S.K."/>
            <person name="Zeng Q."/>
            <person name="Gargeya S."/>
            <person name="Fitzgerald M."/>
            <person name="Haas B."/>
            <person name="Abouelleil A."/>
            <person name="Alvarado L."/>
            <person name="Arachchi H.M."/>
            <person name="Berlin A."/>
            <person name="Brown A."/>
            <person name="Chapman S.B."/>
            <person name="Dunbar C."/>
            <person name="Gearin G."/>
            <person name="Goldberg J."/>
            <person name="Griggs A."/>
            <person name="Gujja S."/>
            <person name="Heiman D."/>
            <person name="Howarth C."/>
            <person name="Lui A."/>
            <person name="MacDonald P.J.P."/>
            <person name="Montmayeur A."/>
            <person name="Murphy C."/>
            <person name="Neiman D."/>
            <person name="Pearson M."/>
            <person name="Priest M."/>
            <person name="Roberts A."/>
            <person name="Saif S."/>
            <person name="Shea T."/>
            <person name="Sisk P."/>
            <person name="Stolte C."/>
            <person name="Sykes S."/>
            <person name="Wortman J."/>
            <person name="Nusbaum C."/>
            <person name="Birren B."/>
        </authorList>
    </citation>
    <scope>NUCLEOTIDE SEQUENCE [LARGE SCALE GENOMIC DNA]</scope>
    <source>
        <strain evidence="4 5">YIT 11850</strain>
    </source>
</reference>
<dbReference type="STRING" id="742743.HMPREF9453_01933"/>
<dbReference type="HOGENOM" id="CLU_021203_3_1_9"/>
<sequence>MNQKLWTALLLPFAFSLAVLPAEAESIPIHRKSAISVKAPAVRKAVPRKKAAAPAPKRDENKASGLGPDVEVGLLTSGEVTITGLADFKAESAGKVVGKYGNGTRLSISRSGNTILLNGKKAGEKVYLITGNSAPAFAVKGNRYRGQMKLIPSAWGSGVTVVNAVPMELYLQSVVPAEAVPSWKADALKAQAVAARTYAMYHKNGYRSSGYDVTDDTRSQVYSGISSETEATSRAVRETAGEIVTYGGKPIDALFHSSGGGYTENSENVWGSVIPYLRGVKESYVGNPWTKTIPLSSFVRTMSNYGYGVGSLKGIKLSKLRIGEAHRSSDRGISGRVKTFTLIGKGGSRTVPGDKLQSIYGLDSTLYDLNVKGSNLIITGYGYGHGLGLSQWGAEAMAEKQGNGRDYYKTILTHYYSGTKVEKMY</sequence>
<gene>
    <name evidence="4" type="ORF">HMPREF9453_01933</name>
</gene>
<dbReference type="eggNOG" id="COG2385">
    <property type="taxonomic scope" value="Bacteria"/>
</dbReference>
<evidence type="ECO:0000313" key="5">
    <source>
        <dbReference type="Proteomes" id="UP000003277"/>
    </source>
</evidence>
<evidence type="ECO:0000256" key="2">
    <source>
        <dbReference type="SAM" id="SignalP"/>
    </source>
</evidence>